<evidence type="ECO:0000313" key="3">
    <source>
        <dbReference type="Proteomes" id="UP001065549"/>
    </source>
</evidence>
<dbReference type="InterPro" id="IPR001109">
    <property type="entry name" value="Hydrogenase_HupF/HypC"/>
</dbReference>
<comment type="caution">
    <text evidence="2">The sequence shown here is derived from an EMBL/GenBank/DDBJ whole genome shotgun (WGS) entry which is preliminary data.</text>
</comment>
<keyword evidence="3" id="KW-1185">Reference proteome</keyword>
<accession>A0A9J6QI44</accession>
<reference evidence="2" key="1">
    <citation type="submission" date="2022-09" db="EMBL/GenBank/DDBJ databases">
        <title>Culturomic study of gut microbiota in children with autism spectrum disorder.</title>
        <authorList>
            <person name="Efimov B.A."/>
            <person name="Chaplin A.V."/>
            <person name="Sokolova S.R."/>
            <person name="Pikina A.P."/>
            <person name="Korzhanova M."/>
            <person name="Belova V."/>
            <person name="Korostin D."/>
        </authorList>
    </citation>
    <scope>NUCLEOTIDE SEQUENCE</scope>
    <source>
        <strain evidence="2">ASD5510</strain>
    </source>
</reference>
<name>A0A9J6QI44_9FIRM</name>
<dbReference type="SUPFAM" id="SSF159127">
    <property type="entry name" value="HupF/HypC-like"/>
    <property type="match status" value="1"/>
</dbReference>
<organism evidence="2 3">
    <name type="scientific">Hominibacterium faecale</name>
    <dbReference type="NCBI Taxonomy" id="2839743"/>
    <lineage>
        <taxon>Bacteria</taxon>
        <taxon>Bacillati</taxon>
        <taxon>Bacillota</taxon>
        <taxon>Clostridia</taxon>
        <taxon>Peptostreptococcales</taxon>
        <taxon>Anaerovoracaceae</taxon>
        <taxon>Hominibacterium</taxon>
    </lineage>
</organism>
<gene>
    <name evidence="2" type="ORF">OBO34_00060</name>
</gene>
<dbReference type="EMBL" id="JAOSHN010000001">
    <property type="protein sequence ID" value="MCU7376745.1"/>
    <property type="molecule type" value="Genomic_DNA"/>
</dbReference>
<protein>
    <submittedName>
        <fullName evidence="2">HypC/HybG/HupF family hydrogenase formation chaperone</fullName>
    </submittedName>
</protein>
<evidence type="ECO:0000313" key="2">
    <source>
        <dbReference type="EMBL" id="MCU7376745.1"/>
    </source>
</evidence>
<sequence>MCIAIPGKVIATDGTTAQVDFRGNMVDVNVGLVDPKPGQYVLVHAGCAIEVMEQDKAKELIDLFADLEELS</sequence>
<dbReference type="InterPro" id="IPR019812">
    <property type="entry name" value="Hydgase_assmbl_chp_CS"/>
</dbReference>
<dbReference type="PROSITE" id="PS01097">
    <property type="entry name" value="HUPF_HYPC"/>
    <property type="match status" value="1"/>
</dbReference>
<dbReference type="Gene3D" id="2.30.30.140">
    <property type="match status" value="1"/>
</dbReference>
<dbReference type="PRINTS" id="PR00445">
    <property type="entry name" value="HUPFHYPC"/>
</dbReference>
<evidence type="ECO:0000256" key="1">
    <source>
        <dbReference type="ARBA" id="ARBA00006018"/>
    </source>
</evidence>
<dbReference type="GO" id="GO:0051604">
    <property type="term" value="P:protein maturation"/>
    <property type="evidence" value="ECO:0007669"/>
    <property type="project" value="TreeGrafter"/>
</dbReference>
<dbReference type="RefSeq" id="WP_148399055.1">
    <property type="nucleotide sequence ID" value="NZ_JAJAGH010000021.1"/>
</dbReference>
<dbReference type="Proteomes" id="UP001065549">
    <property type="component" value="Unassembled WGS sequence"/>
</dbReference>
<dbReference type="GO" id="GO:1902670">
    <property type="term" value="F:carbon dioxide binding"/>
    <property type="evidence" value="ECO:0007669"/>
    <property type="project" value="TreeGrafter"/>
</dbReference>
<dbReference type="AlphaFoldDB" id="A0A9J6QI44"/>
<dbReference type="GO" id="GO:0005506">
    <property type="term" value="F:iron ion binding"/>
    <property type="evidence" value="ECO:0007669"/>
    <property type="project" value="TreeGrafter"/>
</dbReference>
<dbReference type="PANTHER" id="PTHR35177:SF2">
    <property type="entry name" value="HYDROGENASE MATURATION FACTOR HYBG"/>
    <property type="match status" value="1"/>
</dbReference>
<comment type="similarity">
    <text evidence="1">Belongs to the HupF/HypC family.</text>
</comment>
<dbReference type="NCBIfam" id="TIGR00074">
    <property type="entry name" value="hypC_hupF"/>
    <property type="match status" value="1"/>
</dbReference>
<dbReference type="PANTHER" id="PTHR35177">
    <property type="entry name" value="HYDROGENASE MATURATION FACTOR HYBG"/>
    <property type="match status" value="1"/>
</dbReference>
<proteinExistence type="inferred from homology"/>
<dbReference type="Pfam" id="PF01455">
    <property type="entry name" value="HupF_HypC"/>
    <property type="match status" value="1"/>
</dbReference>